<comment type="caution">
    <text evidence="2">The sequence shown here is derived from an EMBL/GenBank/DDBJ whole genome shotgun (WGS) entry which is preliminary data.</text>
</comment>
<dbReference type="OrthoDB" id="6515429at2759"/>
<reference evidence="2 3" key="1">
    <citation type="journal article" date="2017" name="Gigascience">
        <title>Genome sequence of the small brown planthopper, Laodelphax striatellus.</title>
        <authorList>
            <person name="Zhu J."/>
            <person name="Jiang F."/>
            <person name="Wang X."/>
            <person name="Yang P."/>
            <person name="Bao Y."/>
            <person name="Zhao W."/>
            <person name="Wang W."/>
            <person name="Lu H."/>
            <person name="Wang Q."/>
            <person name="Cui N."/>
            <person name="Li J."/>
            <person name="Chen X."/>
            <person name="Luo L."/>
            <person name="Yu J."/>
            <person name="Kang L."/>
            <person name="Cui F."/>
        </authorList>
    </citation>
    <scope>NUCLEOTIDE SEQUENCE [LARGE SCALE GENOMIC DNA]</scope>
    <source>
        <strain evidence="2">Lst14</strain>
    </source>
</reference>
<dbReference type="STRING" id="195883.A0A482XCN7"/>
<dbReference type="EMBL" id="QKKF02012223">
    <property type="protein sequence ID" value="RZF43735.1"/>
    <property type="molecule type" value="Genomic_DNA"/>
</dbReference>
<dbReference type="GO" id="GO:0008010">
    <property type="term" value="F:structural constituent of chitin-based larval cuticle"/>
    <property type="evidence" value="ECO:0007669"/>
    <property type="project" value="TreeGrafter"/>
</dbReference>
<dbReference type="InterPro" id="IPR050468">
    <property type="entry name" value="Cuticle_Struct_Prot"/>
</dbReference>
<dbReference type="InParanoid" id="A0A482XCN7"/>
<dbReference type="PANTHER" id="PTHR10380:SF196">
    <property type="entry name" value="CUTICULAR PROTEIN 72EA"/>
    <property type="match status" value="1"/>
</dbReference>
<dbReference type="Pfam" id="PF00379">
    <property type="entry name" value="Chitin_bind_4"/>
    <property type="match status" value="1"/>
</dbReference>
<evidence type="ECO:0000313" key="3">
    <source>
        <dbReference type="Proteomes" id="UP000291343"/>
    </source>
</evidence>
<keyword evidence="1" id="KW-0193">Cuticle</keyword>
<keyword evidence="3" id="KW-1185">Reference proteome</keyword>
<dbReference type="InterPro" id="IPR000618">
    <property type="entry name" value="Insect_cuticle"/>
</dbReference>
<dbReference type="Proteomes" id="UP000291343">
    <property type="component" value="Unassembled WGS sequence"/>
</dbReference>
<gene>
    <name evidence="2" type="ORF">LSTR_LSTR009158</name>
</gene>
<evidence type="ECO:0000256" key="1">
    <source>
        <dbReference type="PROSITE-ProRule" id="PRU00497"/>
    </source>
</evidence>
<proteinExistence type="predicted"/>
<dbReference type="AlphaFoldDB" id="A0A482XCN7"/>
<accession>A0A482XCN7</accession>
<protein>
    <recommendedName>
        <fullName evidence="4">Cuticle protein 6</fullName>
    </recommendedName>
</protein>
<dbReference type="PANTHER" id="PTHR10380">
    <property type="entry name" value="CUTICLE PROTEIN"/>
    <property type="match status" value="1"/>
</dbReference>
<evidence type="ECO:0000313" key="2">
    <source>
        <dbReference type="EMBL" id="RZF43735.1"/>
    </source>
</evidence>
<evidence type="ECO:0008006" key="4">
    <source>
        <dbReference type="Google" id="ProtNLM"/>
    </source>
</evidence>
<dbReference type="GO" id="GO:0062129">
    <property type="term" value="C:chitin-based extracellular matrix"/>
    <property type="evidence" value="ECO:0007669"/>
    <property type="project" value="TreeGrafter"/>
</dbReference>
<sequence length="283" mass="30477">MSWQLYKSEARQSIGTQLNSPCSSTGGSVHHCLIVFHETTAEEMFAKSTLVSTFLGASLLSLASGGVISTQFHAQDGRGGYSYGHSGGPSSKTETGTAGGVVSGTYSYLDGHGVVQTASYTADPVHGFQVHASNLPTPPPVPAPHAAPHAASSWSVPVDRPLGVPVVDTPEIAHAKIAHLAAVEHQKLIIASHPYRKRRSAGAFNYHVQTLHDHLPHPGYYYPFYYYPQYPHHYPEYPHHYPEYPLASKPGAPEDVTDTPDVQLAKISHLAAVEHQKALIGAH</sequence>
<organism evidence="2 3">
    <name type="scientific">Laodelphax striatellus</name>
    <name type="common">Small brown planthopper</name>
    <name type="synonym">Delphax striatella</name>
    <dbReference type="NCBI Taxonomy" id="195883"/>
    <lineage>
        <taxon>Eukaryota</taxon>
        <taxon>Metazoa</taxon>
        <taxon>Ecdysozoa</taxon>
        <taxon>Arthropoda</taxon>
        <taxon>Hexapoda</taxon>
        <taxon>Insecta</taxon>
        <taxon>Pterygota</taxon>
        <taxon>Neoptera</taxon>
        <taxon>Paraneoptera</taxon>
        <taxon>Hemiptera</taxon>
        <taxon>Auchenorrhyncha</taxon>
        <taxon>Fulgoroidea</taxon>
        <taxon>Delphacidae</taxon>
        <taxon>Criomorphinae</taxon>
        <taxon>Laodelphax</taxon>
    </lineage>
</organism>
<name>A0A482XCN7_LAOST</name>
<dbReference type="PROSITE" id="PS51155">
    <property type="entry name" value="CHIT_BIND_RR_2"/>
    <property type="match status" value="1"/>
</dbReference>